<feature type="domain" description="DAMP1 SANT/Myb-like" evidence="9">
    <location>
        <begin position="124"/>
        <end position="202"/>
    </location>
</feature>
<feature type="domain" description="DNA methyltransferase 1-associated 1" evidence="8">
    <location>
        <begin position="243"/>
        <end position="275"/>
    </location>
</feature>
<sequence>NIKYEINKMADVRDILELDRPPTPEITKEAIIGPEKVKKKPLTTKVSKRPEGMHREVFALLYTDNKDAPPLFPTNTSQGYKQLKAKLGMRRVRPWRWMPFTNPARSDGAIFHHWKRTTDETKEYPFAKFNKQVPVPTYTDADYLQHLQNDSWTRQETDHLFDLCRRFDLRFIVIRDRWDRSRFPDRTVEDLKERYYDVCGILTKLKDGASHDTKVYVFDADHERRRKEHERKHYEKTTTFIEEEQTLINELKKIEARKKEREKKQQDLQKLITAIRPRADPNVKDCFQIVETAGIKFPDFKGSGVTLRSQRMKLPASVGQKKSKAIEQLLQELNIELNPMPTEEICANFNELRSDMVLLYELKSALATCEFDLQTLRHQYEALNPGKAFPGQQLTPPDDAVMRN</sequence>
<dbReference type="AlphaFoldDB" id="A0AAD7ZWB9"/>
<dbReference type="PANTHER" id="PTHR12855:SF10">
    <property type="entry name" value="DNA METHYLTRANSFERASE 1-ASSOCIATED PROTEIN 1"/>
    <property type="match status" value="1"/>
</dbReference>
<keyword evidence="2" id="KW-0156">Chromatin regulator</keyword>
<evidence type="ECO:0000256" key="6">
    <source>
        <dbReference type="ARBA" id="ARBA00067416"/>
    </source>
</evidence>
<dbReference type="InterPro" id="IPR027109">
    <property type="entry name" value="Swc4/Dmap1"/>
</dbReference>
<proteinExistence type="predicted"/>
<dbReference type="GO" id="GO:0006338">
    <property type="term" value="P:chromatin remodeling"/>
    <property type="evidence" value="ECO:0007669"/>
    <property type="project" value="InterPro"/>
</dbReference>
<dbReference type="InterPro" id="IPR008468">
    <property type="entry name" value="DMAP1"/>
</dbReference>
<evidence type="ECO:0000256" key="5">
    <source>
        <dbReference type="ARBA" id="ARBA00023242"/>
    </source>
</evidence>
<gene>
    <name evidence="10" type="ORF">L9F63_018683</name>
</gene>
<evidence type="ECO:0000256" key="1">
    <source>
        <dbReference type="ARBA" id="ARBA00004123"/>
    </source>
</evidence>
<evidence type="ECO:0000259" key="9">
    <source>
        <dbReference type="Pfam" id="PF16282"/>
    </source>
</evidence>
<dbReference type="PANTHER" id="PTHR12855">
    <property type="entry name" value="DNA METHYLTRANSFERASE 1-ASSOCIATED PROTEIN 1 FAMILY MEMBER"/>
    <property type="match status" value="1"/>
</dbReference>
<dbReference type="GO" id="GO:0035267">
    <property type="term" value="C:NuA4 histone acetyltransferase complex"/>
    <property type="evidence" value="ECO:0007669"/>
    <property type="project" value="InterPro"/>
</dbReference>
<comment type="caution">
    <text evidence="10">The sequence shown here is derived from an EMBL/GenBank/DDBJ whole genome shotgun (WGS) entry which is preliminary data.</text>
</comment>
<dbReference type="Proteomes" id="UP001233999">
    <property type="component" value="Unassembled WGS sequence"/>
</dbReference>
<feature type="non-terminal residue" evidence="10">
    <location>
        <position position="404"/>
    </location>
</feature>
<keyword evidence="5" id="KW-0539">Nucleus</keyword>
<comment type="subcellular location">
    <subcellularLocation>
        <location evidence="1">Nucleus</location>
    </subcellularLocation>
</comment>
<evidence type="ECO:0000256" key="7">
    <source>
        <dbReference type="SAM" id="Coils"/>
    </source>
</evidence>
<keyword evidence="3" id="KW-0805">Transcription regulation</keyword>
<accession>A0AAD7ZWB9</accession>
<dbReference type="GO" id="GO:0003714">
    <property type="term" value="F:transcription corepressor activity"/>
    <property type="evidence" value="ECO:0007669"/>
    <property type="project" value="TreeGrafter"/>
</dbReference>
<protein>
    <recommendedName>
        <fullName evidence="6">DNA methyltransferase 1-associated protein 1</fullName>
    </recommendedName>
</protein>
<dbReference type="GO" id="GO:0000122">
    <property type="term" value="P:negative regulation of transcription by RNA polymerase II"/>
    <property type="evidence" value="ECO:0007669"/>
    <property type="project" value="TreeGrafter"/>
</dbReference>
<reference evidence="10" key="1">
    <citation type="journal article" date="2023" name="IScience">
        <title>Live-bearing cockroach genome reveals convergent evolutionary mechanisms linked to viviparity in insects and beyond.</title>
        <authorList>
            <person name="Fouks B."/>
            <person name="Harrison M.C."/>
            <person name="Mikhailova A.A."/>
            <person name="Marchal E."/>
            <person name="English S."/>
            <person name="Carruthers M."/>
            <person name="Jennings E.C."/>
            <person name="Chiamaka E.L."/>
            <person name="Frigard R.A."/>
            <person name="Pippel M."/>
            <person name="Attardo G.M."/>
            <person name="Benoit J.B."/>
            <person name="Bornberg-Bauer E."/>
            <person name="Tobe S.S."/>
        </authorList>
    </citation>
    <scope>NUCLEOTIDE SEQUENCE</scope>
    <source>
        <strain evidence="10">Stay&amp;Tobe</strain>
    </source>
</reference>
<dbReference type="Gene3D" id="1.10.10.60">
    <property type="entry name" value="Homeodomain-like"/>
    <property type="match status" value="1"/>
</dbReference>
<feature type="domain" description="DNA methyltransferase 1-associated 1" evidence="8">
    <location>
        <begin position="283"/>
        <end position="389"/>
    </location>
</feature>
<evidence type="ECO:0000256" key="4">
    <source>
        <dbReference type="ARBA" id="ARBA00023163"/>
    </source>
</evidence>
<reference evidence="10" key="2">
    <citation type="submission" date="2023-05" db="EMBL/GenBank/DDBJ databases">
        <authorList>
            <person name="Fouks B."/>
        </authorList>
    </citation>
    <scope>NUCLEOTIDE SEQUENCE</scope>
    <source>
        <strain evidence="10">Stay&amp;Tobe</strain>
        <tissue evidence="10">Testes</tissue>
    </source>
</reference>
<evidence type="ECO:0000313" key="10">
    <source>
        <dbReference type="EMBL" id="KAJ9587902.1"/>
    </source>
</evidence>
<dbReference type="EMBL" id="JASPKZ010006054">
    <property type="protein sequence ID" value="KAJ9587902.1"/>
    <property type="molecule type" value="Genomic_DNA"/>
</dbReference>
<organism evidence="10 11">
    <name type="scientific">Diploptera punctata</name>
    <name type="common">Pacific beetle cockroach</name>
    <dbReference type="NCBI Taxonomy" id="6984"/>
    <lineage>
        <taxon>Eukaryota</taxon>
        <taxon>Metazoa</taxon>
        <taxon>Ecdysozoa</taxon>
        <taxon>Arthropoda</taxon>
        <taxon>Hexapoda</taxon>
        <taxon>Insecta</taxon>
        <taxon>Pterygota</taxon>
        <taxon>Neoptera</taxon>
        <taxon>Polyneoptera</taxon>
        <taxon>Dictyoptera</taxon>
        <taxon>Blattodea</taxon>
        <taxon>Blaberoidea</taxon>
        <taxon>Blaberidae</taxon>
        <taxon>Diplopterinae</taxon>
        <taxon>Diploptera</taxon>
    </lineage>
</organism>
<name>A0AAD7ZWB9_DIPPU</name>
<dbReference type="GO" id="GO:0000812">
    <property type="term" value="C:Swr1 complex"/>
    <property type="evidence" value="ECO:0007669"/>
    <property type="project" value="TreeGrafter"/>
</dbReference>
<keyword evidence="4" id="KW-0804">Transcription</keyword>
<feature type="non-terminal residue" evidence="10">
    <location>
        <position position="1"/>
    </location>
</feature>
<keyword evidence="7" id="KW-0175">Coiled coil</keyword>
<dbReference type="InterPro" id="IPR032563">
    <property type="entry name" value="DAMP1_SANT-like"/>
</dbReference>
<dbReference type="Pfam" id="PF16282">
    <property type="entry name" value="SANT_DAMP1_like"/>
    <property type="match status" value="1"/>
</dbReference>
<feature type="coiled-coil region" evidence="7">
    <location>
        <begin position="241"/>
        <end position="274"/>
    </location>
</feature>
<evidence type="ECO:0000313" key="11">
    <source>
        <dbReference type="Proteomes" id="UP001233999"/>
    </source>
</evidence>
<evidence type="ECO:0000256" key="2">
    <source>
        <dbReference type="ARBA" id="ARBA00022853"/>
    </source>
</evidence>
<dbReference type="GO" id="GO:0006281">
    <property type="term" value="P:DNA repair"/>
    <property type="evidence" value="ECO:0007669"/>
    <property type="project" value="InterPro"/>
</dbReference>
<evidence type="ECO:0000259" key="8">
    <source>
        <dbReference type="Pfam" id="PF05499"/>
    </source>
</evidence>
<dbReference type="FunFam" id="1.10.10.60:FF:000087">
    <property type="entry name" value="DNA methyltransferase 1-associated protein 1"/>
    <property type="match status" value="1"/>
</dbReference>
<keyword evidence="11" id="KW-1185">Reference proteome</keyword>
<dbReference type="Pfam" id="PF05499">
    <property type="entry name" value="DMAP1"/>
    <property type="match status" value="2"/>
</dbReference>
<evidence type="ECO:0000256" key="3">
    <source>
        <dbReference type="ARBA" id="ARBA00023015"/>
    </source>
</evidence>